<name>A0ABP1BS28_9BRYO</name>
<dbReference type="PROSITE" id="PS51717">
    <property type="entry name" value="G_VLIG"/>
    <property type="match status" value="1"/>
</dbReference>
<sequence length="2124" mass="242606">MVKKTLLGKSDPTLMMEDEELITRVSSGLALCGIHLGSDDGGRRPSKQLLRKPTDCKLIGPGQEFKMETLSFSTIESSRRFCDTVKKSGWSPAVTVSAPLDGLLVSSLSLGWERNKREEKKILLDQLSTEACQLQCWYYPKASFNIPRLQMRLSEEAIDDLRRMRTLADAEIFLRNYNSHVSTGRYHVGGVLLKGVTIEVESAIKLETLLETAATNLDGEVKFGYMGFHAGVKVMNMGEAASSSSKRITNQRATMGTVGIALGPQTTDESEFKTKLEDRSNWYVIDHDEGATLVPVWEIAPFGEDLRKPRNMLREAWQRSIESEAPTNARLHELLVSSYDSRSARLNSFNSPPVNKDEAIARLKSRLDVIARFHDVATSPSSSPRDVEKILAEVWVTSSSGIMDSVDQPSNWDPRVLLFEHPDFENLLLYIAQSTDPEMDRAKKLVRQLISNEVQLLLIEANVSLQEPVRVLLQDVDPVAPELTMPFHPVEYLTRIQLVKRLRDLVANCNTGLTTGVVTAIKACLRQDTNAAVKKVIVKHGFNGSGECEMEYVTKQQVESMILKLEDACDSAQSMPREILPPEERTSVTQFSLAVPPYNMDHMTEYTYNGDVLVDRPMKGFEHIHGRMMDCLRHRMEPFESTRLNQPTSSNSEPDDGEDFFASSNAGNYDNECDKFGVTTNDGAPDSPGPFEILVELLISSDLLAQIALFQLLLEQRFSVPLVVPHVNTYYIPPETHPNFVKGFSHLVEALNFVQVKLANQEILSIGEDRNLPRVVFVSNRDDPSRRESADMASEIMNCHFVSKYSKSDIGDGPIAELGVGFLAKPNDPILKHMPCLVLCVWGPHSRLEKFLQKFADIVIVETEPDQKPRVLRWSGGHHDIADVLYWNINSAKRSRSNKDNVQHMCGSFKDLTGDIAKYLIFKLKSCKGRGGGGKTLEECLSQIRPLNQRTSISNVTDIEATQLEGVRDSLKLQKDFATEAHTHVELLRQSGHKVDFVHKKTTPEVANDQLKLPILQLFIGLLSEHQRVKRQIGIVHFQLSIDKKLQSSLKKATDKVNVAFEKFQQNLGDSQLKDNYRFAKQEHVDRMLGLEHLWRELSHIFTTDPSKKEIPRLAAHHLLDGFPLEILDGDVAMFHKLWVDTVLTELDTTLSDHLKRKPKVFVLSVVGLQSSGKSTLLNLMFGTQLKTSAGQCTRGVYLQLVKSEWPGYDYVLLLDTEGIRAPEFSGTKDAALHDNRLATFAVLPADACIVMVTNEEDNGLKEVLPMVMLAFKGSAMAEERGGWMQAKLFFVYRSVDTNDVKKLQKNQQKLQEDLRGAAFEVANTRIYGIDEESSSEPSIRDAHPVVVSQSTMIDSLNNFQINVQEEKSDVKYFGNLKKGTLPPLDIPDWDYGTKVVALRNYIHNRVLEHGRWESHGLVEWRQYLELVWNCIETADFELGFLNRIEYMYYYDLRAKLLLHQQHVGKKYVEEFEMLERKLQAEKNLEESFNHWWIIFRHNMEETIANEKDKVEKLLEERQGQRWKVEETKQWDNFCLDQNRHWKGQLQQLIDSVFKFDKVVEDYNNDIKKEIESHVQDYQFDKTSKGDRERKMKDRFEELFTEKVHNAEALYPPLEPQVPQKVLDVYVHDIVGKQYQFDLIKNDDEMIEGNDMNRKPSFYDQYVVPLWNRGRKLDIDKELTSKVESSLRDAKQYADHLVSNMIKTTERLLEDVKSKKERHSMHTKVQGMLTRQLKVIQKKWDKDHNVAKRLEAEQHQLWRFFKNCANRVGGTIMLSDEVLNLLNSKVVDSFKILLSNKIADKLQDEAWVCNWKIMRAHLDLHLVELMEMEQTTELLLCVGDGALHYRRILHKFIQIAIQKEHTEENILWKCFVKSIQEAIISANILTQTSNDRFKSTKFIESLKGILAHDVKSPELAKSISLVHNSDVYSKTEEVIDFEKVAKNVCDGIGGIQINLTSREIEELVGMVKERMINCASEVAKERCEETCPHCRLTCVHPKGHHAKHNTLHQPAGLAGFTYVGSEELWERTCSQSVALDKSFEFDLTSETTINVQYKDFEKYYPGWNLPTEGLGTIKVREHIFAHYQRELITNFPSAKINSNIPSEYKNHDLKALRCELENIIKSTN</sequence>
<dbReference type="InterPro" id="IPR030383">
    <property type="entry name" value="G_VLIG_dom"/>
</dbReference>
<dbReference type="InterPro" id="IPR027417">
    <property type="entry name" value="P-loop_NTPase"/>
</dbReference>
<dbReference type="PANTHER" id="PTHR22796">
    <property type="entry name" value="URG4-RELATED"/>
    <property type="match status" value="1"/>
</dbReference>
<evidence type="ECO:0000256" key="1">
    <source>
        <dbReference type="SAM" id="MobiDB-lite"/>
    </source>
</evidence>
<evidence type="ECO:0000259" key="2">
    <source>
        <dbReference type="PROSITE" id="PS51717"/>
    </source>
</evidence>
<dbReference type="SUPFAM" id="SSF52540">
    <property type="entry name" value="P-loop containing nucleoside triphosphate hydrolases"/>
    <property type="match status" value="1"/>
</dbReference>
<feature type="domain" description="VLIG-type G" evidence="2">
    <location>
        <begin position="1158"/>
        <end position="1429"/>
    </location>
</feature>
<dbReference type="Gene3D" id="3.40.50.300">
    <property type="entry name" value="P-loop containing nucleotide triphosphate hydrolases"/>
    <property type="match status" value="1"/>
</dbReference>
<feature type="region of interest" description="Disordered" evidence="1">
    <location>
        <begin position="640"/>
        <end position="664"/>
    </location>
</feature>
<gene>
    <name evidence="3" type="ORF">CSSPJE1EN2_LOCUS20638</name>
</gene>
<evidence type="ECO:0000313" key="4">
    <source>
        <dbReference type="Proteomes" id="UP001497522"/>
    </source>
</evidence>
<dbReference type="EMBL" id="OZ023707">
    <property type="protein sequence ID" value="CAK9879003.1"/>
    <property type="molecule type" value="Genomic_DNA"/>
</dbReference>
<protein>
    <recommendedName>
        <fullName evidence="2">VLIG-type G domain-containing protein</fullName>
    </recommendedName>
</protein>
<feature type="compositionally biased region" description="Polar residues" evidence="1">
    <location>
        <begin position="642"/>
        <end position="652"/>
    </location>
</feature>
<evidence type="ECO:0000313" key="3">
    <source>
        <dbReference type="EMBL" id="CAK9879003.1"/>
    </source>
</evidence>
<accession>A0ABP1BS28</accession>
<organism evidence="3 4">
    <name type="scientific">Sphagnum jensenii</name>
    <dbReference type="NCBI Taxonomy" id="128206"/>
    <lineage>
        <taxon>Eukaryota</taxon>
        <taxon>Viridiplantae</taxon>
        <taxon>Streptophyta</taxon>
        <taxon>Embryophyta</taxon>
        <taxon>Bryophyta</taxon>
        <taxon>Sphagnophytina</taxon>
        <taxon>Sphagnopsida</taxon>
        <taxon>Sphagnales</taxon>
        <taxon>Sphagnaceae</taxon>
        <taxon>Sphagnum</taxon>
    </lineage>
</organism>
<keyword evidence="4" id="KW-1185">Reference proteome</keyword>
<dbReference type="Proteomes" id="UP001497522">
    <property type="component" value="Chromosome 6"/>
</dbReference>
<reference evidence="3" key="1">
    <citation type="submission" date="2024-03" db="EMBL/GenBank/DDBJ databases">
        <authorList>
            <consortium name="ELIXIR-Norway"/>
            <consortium name="Elixir Norway"/>
        </authorList>
    </citation>
    <scope>NUCLEOTIDE SEQUENCE</scope>
</reference>
<dbReference type="PANTHER" id="PTHR22796:SF1">
    <property type="entry name" value="VWFA DOMAIN-CONTAINING PROTEIN"/>
    <property type="match status" value="1"/>
</dbReference>
<proteinExistence type="predicted"/>
<dbReference type="Pfam" id="PF25683">
    <property type="entry name" value="URGCP_GTPase"/>
    <property type="match status" value="1"/>
</dbReference>